<dbReference type="FunCoup" id="A0A0R2FVZ0">
    <property type="interactions" value="219"/>
</dbReference>
<dbReference type="SMART" id="SM00382">
    <property type="entry name" value="AAA"/>
    <property type="match status" value="1"/>
</dbReference>
<evidence type="ECO:0000256" key="2">
    <source>
        <dbReference type="ARBA" id="ARBA00022448"/>
    </source>
</evidence>
<dbReference type="EMBL" id="JQAX01000002">
    <property type="protein sequence ID" value="KRN32384.1"/>
    <property type="molecule type" value="Genomic_DNA"/>
</dbReference>
<comment type="subunit">
    <text evidence="8">Forms a stable energy-coupling factor (ECF) transporter complex composed of 2 membrane-embedded substrate-binding proteins (S component), 2 ATP-binding proteins (A component) and 2 transmembrane proteins (T component).</text>
</comment>
<dbReference type="AlphaFoldDB" id="A0A0R2FVZ0"/>
<keyword evidence="6" id="KW-1278">Translocase</keyword>
<reference evidence="10 11" key="1">
    <citation type="journal article" date="2015" name="Genome Announc.">
        <title>Expanding the biotechnology potential of lactobacilli through comparative genomics of 213 strains and associated genera.</title>
        <authorList>
            <person name="Sun Z."/>
            <person name="Harris H.M."/>
            <person name="McCann A."/>
            <person name="Guo C."/>
            <person name="Argimon S."/>
            <person name="Zhang W."/>
            <person name="Yang X."/>
            <person name="Jeffery I.B."/>
            <person name="Cooney J.C."/>
            <person name="Kagawa T.F."/>
            <person name="Liu W."/>
            <person name="Song Y."/>
            <person name="Salvetti E."/>
            <person name="Wrobel A."/>
            <person name="Rasinkangas P."/>
            <person name="Parkhill J."/>
            <person name="Rea M.C."/>
            <person name="O'Sullivan O."/>
            <person name="Ritari J."/>
            <person name="Douillard F.P."/>
            <person name="Paul Ross R."/>
            <person name="Yang R."/>
            <person name="Briner A.E."/>
            <person name="Felis G.E."/>
            <person name="de Vos W.M."/>
            <person name="Barrangou R."/>
            <person name="Klaenhammer T.R."/>
            <person name="Caufield P.W."/>
            <person name="Cui Y."/>
            <person name="Zhang H."/>
            <person name="O'Toole P.W."/>
        </authorList>
    </citation>
    <scope>NUCLEOTIDE SEQUENCE [LARGE SCALE GENOMIC DNA]</scope>
    <source>
        <strain evidence="10 11">DSM 20190</strain>
    </source>
</reference>
<feature type="domain" description="ABC transporter" evidence="9">
    <location>
        <begin position="3"/>
        <end position="246"/>
    </location>
</feature>
<dbReference type="PATRIC" id="fig|1123500.6.peg.740"/>
<dbReference type="Proteomes" id="UP000051296">
    <property type="component" value="Unassembled WGS sequence"/>
</dbReference>
<dbReference type="PANTHER" id="PTHR43553:SF27">
    <property type="entry name" value="ENERGY-COUPLING FACTOR TRANSPORTER ATP-BINDING PROTEIN ECFA2"/>
    <property type="match status" value="1"/>
</dbReference>
<dbReference type="SUPFAM" id="SSF52540">
    <property type="entry name" value="P-loop containing nucleoside triphosphate hydrolases"/>
    <property type="match status" value="1"/>
</dbReference>
<keyword evidence="7 8" id="KW-0472">Membrane</keyword>
<evidence type="ECO:0000256" key="8">
    <source>
        <dbReference type="RuleBase" id="RU365104"/>
    </source>
</evidence>
<keyword evidence="5 8" id="KW-0067">ATP-binding</keyword>
<keyword evidence="2 8" id="KW-0813">Transport</keyword>
<keyword evidence="11" id="KW-1185">Reference proteome</keyword>
<gene>
    <name evidence="10" type="ORF">IV68_GL000735</name>
</gene>
<sequence length="287" mass="31453">MAIHFEAVDFTYQADSPFATAALHDVNFTIPEHQFTAVIGHTGSGKSTMVQLLEGLLVPTKGVITVGDRQITPKTKKKELNQLRKHIGMVFQFPEAQLFEQTVLKDVMFGPKNFGQSDTEAQALAQQALRTVGMGPEFDQHSPFELSGGQMRRVAIAGVLAMQPEMLILDEPTAGLDPVGQAELMQLFARLQAEGNLTLVLITHQMDFVGQYADHVLVFDQGTVIKEGSPESIFADSDWLRNHQLDLPIAKQFADALAAKGMDLDHVLDLDQLTAQLARALKGGPHE</sequence>
<dbReference type="InterPro" id="IPR027417">
    <property type="entry name" value="P-loop_NTPase"/>
</dbReference>
<dbReference type="InParanoid" id="A0A0R2FVZ0"/>
<dbReference type="PROSITE" id="PS50893">
    <property type="entry name" value="ABC_TRANSPORTER_2"/>
    <property type="match status" value="1"/>
</dbReference>
<dbReference type="GO" id="GO:0005524">
    <property type="term" value="F:ATP binding"/>
    <property type="evidence" value="ECO:0007669"/>
    <property type="project" value="UniProtKB-UniRule"/>
</dbReference>
<evidence type="ECO:0000256" key="4">
    <source>
        <dbReference type="ARBA" id="ARBA00022741"/>
    </source>
</evidence>
<keyword evidence="3 8" id="KW-1003">Cell membrane</keyword>
<proteinExistence type="inferred from homology"/>
<dbReference type="CDD" id="cd03225">
    <property type="entry name" value="ABC_cobalt_CbiO_domain1"/>
    <property type="match status" value="1"/>
</dbReference>
<dbReference type="STRING" id="1123500.GCA_000420365_00693"/>
<evidence type="ECO:0000256" key="3">
    <source>
        <dbReference type="ARBA" id="ARBA00022475"/>
    </source>
</evidence>
<comment type="subcellular location">
    <subcellularLocation>
        <location evidence="1 8">Cell membrane</location>
        <topology evidence="1 8">Peripheral membrane protein</topology>
    </subcellularLocation>
</comment>
<dbReference type="GO" id="GO:0042626">
    <property type="term" value="F:ATPase-coupled transmembrane transporter activity"/>
    <property type="evidence" value="ECO:0007669"/>
    <property type="project" value="TreeGrafter"/>
</dbReference>
<dbReference type="Pfam" id="PF00005">
    <property type="entry name" value="ABC_tran"/>
    <property type="match status" value="1"/>
</dbReference>
<dbReference type="GO" id="GO:0016887">
    <property type="term" value="F:ATP hydrolysis activity"/>
    <property type="evidence" value="ECO:0007669"/>
    <property type="project" value="InterPro"/>
</dbReference>
<evidence type="ECO:0000313" key="11">
    <source>
        <dbReference type="Proteomes" id="UP000051296"/>
    </source>
</evidence>
<dbReference type="PANTHER" id="PTHR43553">
    <property type="entry name" value="HEAVY METAL TRANSPORTER"/>
    <property type="match status" value="1"/>
</dbReference>
<protein>
    <recommendedName>
        <fullName evidence="8">Energy-coupling factor transporter ATP-binding protein EcfA2</fullName>
        <ecNumber evidence="8">7.-.-.-</ecNumber>
    </recommendedName>
</protein>
<dbReference type="OrthoDB" id="9784332at2"/>
<dbReference type="InterPro" id="IPR003593">
    <property type="entry name" value="AAA+_ATPase"/>
</dbReference>
<comment type="caution">
    <text evidence="10">The sequence shown here is derived from an EMBL/GenBank/DDBJ whole genome shotgun (WGS) entry which is preliminary data.</text>
</comment>
<evidence type="ECO:0000313" key="10">
    <source>
        <dbReference type="EMBL" id="KRN32384.1"/>
    </source>
</evidence>
<evidence type="ECO:0000256" key="5">
    <source>
        <dbReference type="ARBA" id="ARBA00022840"/>
    </source>
</evidence>
<dbReference type="eggNOG" id="COG1122">
    <property type="taxonomic scope" value="Bacteria"/>
</dbReference>
<dbReference type="GO" id="GO:0043190">
    <property type="term" value="C:ATP-binding cassette (ABC) transporter complex"/>
    <property type="evidence" value="ECO:0007669"/>
    <property type="project" value="TreeGrafter"/>
</dbReference>
<organism evidence="10 11">
    <name type="scientific">Weissella halotolerans DSM 20190</name>
    <dbReference type="NCBI Taxonomy" id="1123500"/>
    <lineage>
        <taxon>Bacteria</taxon>
        <taxon>Bacillati</taxon>
        <taxon>Bacillota</taxon>
        <taxon>Bacilli</taxon>
        <taxon>Lactobacillales</taxon>
        <taxon>Lactobacillaceae</taxon>
        <taxon>Weissella</taxon>
    </lineage>
</organism>
<evidence type="ECO:0000256" key="7">
    <source>
        <dbReference type="ARBA" id="ARBA00023136"/>
    </source>
</evidence>
<dbReference type="InterPro" id="IPR030946">
    <property type="entry name" value="EcfA2"/>
</dbReference>
<dbReference type="InterPro" id="IPR050095">
    <property type="entry name" value="ECF_ABC_transporter_ATP-bd"/>
</dbReference>
<evidence type="ECO:0000256" key="1">
    <source>
        <dbReference type="ARBA" id="ARBA00004202"/>
    </source>
</evidence>
<comment type="similarity">
    <text evidence="8">Belongs to the ABC transporter superfamily. Energy-coupling factor EcfA family.</text>
</comment>
<name>A0A0R2FVZ0_9LACO</name>
<dbReference type="InterPro" id="IPR015856">
    <property type="entry name" value="ABC_transpr_CbiO/EcfA_su"/>
</dbReference>
<evidence type="ECO:0000256" key="6">
    <source>
        <dbReference type="ARBA" id="ARBA00022967"/>
    </source>
</evidence>
<dbReference type="RefSeq" id="WP_022791470.1">
    <property type="nucleotide sequence ID" value="NZ_ATUU01000002.1"/>
</dbReference>
<comment type="function">
    <text evidence="8">ATP-binding (A) component of a common energy-coupling factor (ECF) ABC-transporter complex.</text>
</comment>
<dbReference type="EC" id="7.-.-.-" evidence="8"/>
<dbReference type="FunFam" id="3.40.50.300:FF:000224">
    <property type="entry name" value="Energy-coupling factor transporter ATP-binding protein EcfA"/>
    <property type="match status" value="1"/>
</dbReference>
<dbReference type="InterPro" id="IPR003439">
    <property type="entry name" value="ABC_transporter-like_ATP-bd"/>
</dbReference>
<accession>A0A0R2FVZ0</accession>
<dbReference type="NCBIfam" id="TIGR04521">
    <property type="entry name" value="ECF_ATPase_2"/>
    <property type="match status" value="1"/>
</dbReference>
<dbReference type="InterPro" id="IPR017871">
    <property type="entry name" value="ABC_transporter-like_CS"/>
</dbReference>
<keyword evidence="4 8" id="KW-0547">Nucleotide-binding</keyword>
<dbReference type="PROSITE" id="PS00211">
    <property type="entry name" value="ABC_TRANSPORTER_1"/>
    <property type="match status" value="1"/>
</dbReference>
<dbReference type="Gene3D" id="3.40.50.300">
    <property type="entry name" value="P-loop containing nucleotide triphosphate hydrolases"/>
    <property type="match status" value="1"/>
</dbReference>
<evidence type="ECO:0000259" key="9">
    <source>
        <dbReference type="PROSITE" id="PS50893"/>
    </source>
</evidence>